<evidence type="ECO:0000313" key="6">
    <source>
        <dbReference type="Proteomes" id="UP000253606"/>
    </source>
</evidence>
<gene>
    <name evidence="5" type="ORF">ACPOL_2512</name>
</gene>
<dbReference type="GO" id="GO:0005829">
    <property type="term" value="C:cytosol"/>
    <property type="evidence" value="ECO:0007669"/>
    <property type="project" value="TreeGrafter"/>
</dbReference>
<organism evidence="5 6">
    <name type="scientific">Acidisarcina polymorpha</name>
    <dbReference type="NCBI Taxonomy" id="2211140"/>
    <lineage>
        <taxon>Bacteria</taxon>
        <taxon>Pseudomonadati</taxon>
        <taxon>Acidobacteriota</taxon>
        <taxon>Terriglobia</taxon>
        <taxon>Terriglobales</taxon>
        <taxon>Acidobacteriaceae</taxon>
        <taxon>Acidisarcina</taxon>
    </lineage>
</organism>
<accession>A0A2Z5FYE1</accession>
<dbReference type="FunFam" id="1.10.10.10:FF:000186">
    <property type="entry name" value="AsnC family transcriptional regulator"/>
    <property type="match status" value="1"/>
</dbReference>
<dbReference type="PROSITE" id="PS50956">
    <property type="entry name" value="HTH_ASNC_2"/>
    <property type="match status" value="1"/>
</dbReference>
<dbReference type="PRINTS" id="PR00033">
    <property type="entry name" value="HTHASNC"/>
</dbReference>
<feature type="domain" description="HTH asnC-type" evidence="4">
    <location>
        <begin position="9"/>
        <end position="70"/>
    </location>
</feature>
<dbReference type="Pfam" id="PF01037">
    <property type="entry name" value="AsnC_trans_reg"/>
    <property type="match status" value="1"/>
</dbReference>
<dbReference type="OrthoDB" id="34294at2"/>
<reference evidence="5 6" key="1">
    <citation type="journal article" date="2018" name="Front. Microbiol.">
        <title>Hydrolytic Capabilities as a Key to Environmental Success: Chitinolytic and Cellulolytic Acidobacteria From Acidic Sub-arctic Soils and Boreal Peatlands.</title>
        <authorList>
            <person name="Belova S.E."/>
            <person name="Ravin N.V."/>
            <person name="Pankratov T.A."/>
            <person name="Rakitin A.L."/>
            <person name="Ivanova A.A."/>
            <person name="Beletsky A.V."/>
            <person name="Mardanov A.V."/>
            <person name="Sinninghe Damste J.S."/>
            <person name="Dedysh S.N."/>
        </authorList>
    </citation>
    <scope>NUCLEOTIDE SEQUENCE [LARGE SCALE GENOMIC DNA]</scope>
    <source>
        <strain evidence="5 6">SBC82</strain>
    </source>
</reference>
<dbReference type="SMART" id="SM00344">
    <property type="entry name" value="HTH_ASNC"/>
    <property type="match status" value="1"/>
</dbReference>
<keyword evidence="2" id="KW-0238">DNA-binding</keyword>
<dbReference type="PANTHER" id="PTHR30154:SF53">
    <property type="entry name" value="HTH-TYPE TRANSCRIPTIONAL REGULATOR LRPC"/>
    <property type="match status" value="1"/>
</dbReference>
<evidence type="ECO:0000256" key="1">
    <source>
        <dbReference type="ARBA" id="ARBA00023015"/>
    </source>
</evidence>
<dbReference type="InterPro" id="IPR011008">
    <property type="entry name" value="Dimeric_a/b-barrel"/>
</dbReference>
<keyword evidence="6" id="KW-1185">Reference proteome</keyword>
<dbReference type="KEGG" id="abas:ACPOL_2512"/>
<dbReference type="InterPro" id="IPR036390">
    <property type="entry name" value="WH_DNA-bd_sf"/>
</dbReference>
<dbReference type="AlphaFoldDB" id="A0A2Z5FYE1"/>
<proteinExistence type="predicted"/>
<dbReference type="Gene3D" id="1.10.10.10">
    <property type="entry name" value="Winged helix-like DNA-binding domain superfamily/Winged helix DNA-binding domain"/>
    <property type="match status" value="1"/>
</dbReference>
<dbReference type="GO" id="GO:0043565">
    <property type="term" value="F:sequence-specific DNA binding"/>
    <property type="evidence" value="ECO:0007669"/>
    <property type="project" value="InterPro"/>
</dbReference>
<keyword evidence="1" id="KW-0805">Transcription regulation</keyword>
<evidence type="ECO:0000256" key="2">
    <source>
        <dbReference type="ARBA" id="ARBA00023125"/>
    </source>
</evidence>
<dbReference type="RefSeq" id="WP_114207206.1">
    <property type="nucleotide sequence ID" value="NZ_CP030840.1"/>
</dbReference>
<dbReference type="InterPro" id="IPR000485">
    <property type="entry name" value="AsnC-type_HTH_dom"/>
</dbReference>
<dbReference type="Pfam" id="PF13404">
    <property type="entry name" value="HTH_AsnC-type"/>
    <property type="match status" value="1"/>
</dbReference>
<dbReference type="PANTHER" id="PTHR30154">
    <property type="entry name" value="LEUCINE-RESPONSIVE REGULATORY PROTEIN"/>
    <property type="match status" value="1"/>
</dbReference>
<protein>
    <submittedName>
        <fullName evidence="5">Transcriptional regulator, AsnC family</fullName>
    </submittedName>
</protein>
<evidence type="ECO:0000313" key="5">
    <source>
        <dbReference type="EMBL" id="AXC11832.1"/>
    </source>
</evidence>
<dbReference type="SUPFAM" id="SSF46785">
    <property type="entry name" value="Winged helix' DNA-binding domain"/>
    <property type="match status" value="1"/>
</dbReference>
<evidence type="ECO:0000259" key="4">
    <source>
        <dbReference type="PROSITE" id="PS50956"/>
    </source>
</evidence>
<dbReference type="EMBL" id="CP030840">
    <property type="protein sequence ID" value="AXC11832.1"/>
    <property type="molecule type" value="Genomic_DNA"/>
</dbReference>
<name>A0A2Z5FYE1_9BACT</name>
<dbReference type="InterPro" id="IPR019888">
    <property type="entry name" value="Tscrpt_reg_AsnC-like"/>
</dbReference>
<keyword evidence="3" id="KW-0804">Transcription</keyword>
<dbReference type="Proteomes" id="UP000253606">
    <property type="component" value="Chromosome"/>
</dbReference>
<evidence type="ECO:0000256" key="3">
    <source>
        <dbReference type="ARBA" id="ARBA00023163"/>
    </source>
</evidence>
<dbReference type="Gene3D" id="3.30.70.920">
    <property type="match status" value="1"/>
</dbReference>
<dbReference type="GO" id="GO:0043200">
    <property type="term" value="P:response to amino acid"/>
    <property type="evidence" value="ECO:0007669"/>
    <property type="project" value="TreeGrafter"/>
</dbReference>
<dbReference type="SUPFAM" id="SSF54909">
    <property type="entry name" value="Dimeric alpha+beta barrel"/>
    <property type="match status" value="1"/>
</dbReference>
<dbReference type="InterPro" id="IPR019887">
    <property type="entry name" value="Tscrpt_reg_AsnC/Lrp_C"/>
</dbReference>
<sequence>MTIENAPQIDDYGRNLLHELQQDARLSYADLGRRVGLSPSATAERMRRMEEDGIIRAYTTEIDRESLGLPILAYIRMTCDGQRYQPFLKFVHSLNEVRECHHVTGGDAFFLQIATASIAELERTIERLLPYGIPTTSIVLSSPIVRRAYEVLMKAGRKSSHPAVPRQGDLIE</sequence>
<dbReference type="InterPro" id="IPR036388">
    <property type="entry name" value="WH-like_DNA-bd_sf"/>
</dbReference>